<gene>
    <name evidence="2" type="ORF">UFOPK3482_00654</name>
</gene>
<accession>A0A6J7ETI4</accession>
<protein>
    <submittedName>
        <fullName evidence="2">Unannotated protein</fullName>
    </submittedName>
</protein>
<keyword evidence="1" id="KW-0472">Membrane</keyword>
<keyword evidence="1" id="KW-1133">Transmembrane helix</keyword>
<proteinExistence type="predicted"/>
<sequence>MLRQKRRHREDPSAQAGWMFADLLLAIAVIFLATISFVPTEAALSPNLIAAAAADPTVNVNKNSIPLTQFDQITIMLAMQKYAQDNNLPPEYTVSSVSIVGGYNLDSETADRGTQTALRYATGIAELNLPYFKNTSTILSASSTIPSGQVVLNLTITSAK</sequence>
<evidence type="ECO:0000313" key="2">
    <source>
        <dbReference type="EMBL" id="CAB4885601.1"/>
    </source>
</evidence>
<feature type="transmembrane region" description="Helical" evidence="1">
    <location>
        <begin position="20"/>
        <end position="38"/>
    </location>
</feature>
<dbReference type="AlphaFoldDB" id="A0A6J7ETI4"/>
<keyword evidence="1" id="KW-0812">Transmembrane</keyword>
<evidence type="ECO:0000256" key="1">
    <source>
        <dbReference type="SAM" id="Phobius"/>
    </source>
</evidence>
<name>A0A6J7ETI4_9ZZZZ</name>
<organism evidence="2">
    <name type="scientific">freshwater metagenome</name>
    <dbReference type="NCBI Taxonomy" id="449393"/>
    <lineage>
        <taxon>unclassified sequences</taxon>
        <taxon>metagenomes</taxon>
        <taxon>ecological metagenomes</taxon>
    </lineage>
</organism>
<reference evidence="2" key="1">
    <citation type="submission" date="2020-05" db="EMBL/GenBank/DDBJ databases">
        <authorList>
            <person name="Chiriac C."/>
            <person name="Salcher M."/>
            <person name="Ghai R."/>
            <person name="Kavagutti S V."/>
        </authorList>
    </citation>
    <scope>NUCLEOTIDE SEQUENCE</scope>
</reference>
<dbReference type="EMBL" id="CAFBLZ010000046">
    <property type="protein sequence ID" value="CAB4885601.1"/>
    <property type="molecule type" value="Genomic_DNA"/>
</dbReference>